<feature type="region of interest" description="Disordered" evidence="3">
    <location>
        <begin position="352"/>
        <end position="372"/>
    </location>
</feature>
<dbReference type="Proteomes" id="UP000250140">
    <property type="component" value="Unassembled WGS sequence"/>
</dbReference>
<evidence type="ECO:0000256" key="3">
    <source>
        <dbReference type="SAM" id="MobiDB-lite"/>
    </source>
</evidence>
<dbReference type="InterPro" id="IPR036291">
    <property type="entry name" value="NAD(P)-bd_dom_sf"/>
</dbReference>
<feature type="domain" description="NAD-dependent epimerase/dehydratase" evidence="4">
    <location>
        <begin position="21"/>
        <end position="269"/>
    </location>
</feature>
<dbReference type="InterPro" id="IPR050425">
    <property type="entry name" value="NAD(P)_dehydrat-like"/>
</dbReference>
<evidence type="ECO:0000256" key="1">
    <source>
        <dbReference type="ARBA" id="ARBA00023002"/>
    </source>
</evidence>
<sequence length="372" mass="40780">MASYRAPFVIHNPVIRPGECILVTGANGYIASHLIDQLLAAGYRVRGTVRDLNKYDWVGKFFNQRHEGGMFELALVNNMAADGAFDEVIRGMSGVCHVAIGGFSVDPNVIDYTVDSTKRLFEAASRQPSVKRFVYTSSITAAFGQYFDGMLTVDQNTWNKQVVEMLGAPPPSGLDMSNPITRALALYDASKVLAEWEVYTTQRGSMEVNSVLPGFTLGKILAPGFQGTPSSAFFLKLLWTGGVAEFSTIGAPLHIDVEDCARLHIAALLMPRVVNQRIFAAFTPVNSSMLLMMLQDLYPDAKFRMEGSDTRIMRCNMPNIQAAALLRQMGFPGYTSVKDSVKRLTHDIAPSLDQPLTSLGEQRPDSPQQAIG</sequence>
<dbReference type="PANTHER" id="PTHR10366">
    <property type="entry name" value="NAD DEPENDENT EPIMERASE/DEHYDRATASE"/>
    <property type="match status" value="1"/>
</dbReference>
<evidence type="ECO:0000256" key="2">
    <source>
        <dbReference type="ARBA" id="ARBA00023445"/>
    </source>
</evidence>
<gene>
    <name evidence="5" type="ORF">AOQ84DRAFT_371561</name>
</gene>
<feature type="compositionally biased region" description="Polar residues" evidence="3">
    <location>
        <begin position="354"/>
        <end position="372"/>
    </location>
</feature>
<dbReference type="OrthoDB" id="2735536at2759"/>
<reference evidence="5 6" key="1">
    <citation type="journal article" date="2016" name="Nat. Commun.">
        <title>Ectomycorrhizal ecology is imprinted in the genome of the dominant symbiotic fungus Cenococcum geophilum.</title>
        <authorList>
            <consortium name="DOE Joint Genome Institute"/>
            <person name="Peter M."/>
            <person name="Kohler A."/>
            <person name="Ohm R.A."/>
            <person name="Kuo A."/>
            <person name="Krutzmann J."/>
            <person name="Morin E."/>
            <person name="Arend M."/>
            <person name="Barry K.W."/>
            <person name="Binder M."/>
            <person name="Choi C."/>
            <person name="Clum A."/>
            <person name="Copeland A."/>
            <person name="Grisel N."/>
            <person name="Haridas S."/>
            <person name="Kipfer T."/>
            <person name="LaButti K."/>
            <person name="Lindquist E."/>
            <person name="Lipzen A."/>
            <person name="Maire R."/>
            <person name="Meier B."/>
            <person name="Mihaltcheva S."/>
            <person name="Molinier V."/>
            <person name="Murat C."/>
            <person name="Poggeler S."/>
            <person name="Quandt C.A."/>
            <person name="Sperisen C."/>
            <person name="Tritt A."/>
            <person name="Tisserant E."/>
            <person name="Crous P.W."/>
            <person name="Henrissat B."/>
            <person name="Nehls U."/>
            <person name="Egli S."/>
            <person name="Spatafora J.W."/>
            <person name="Grigoriev I.V."/>
            <person name="Martin F.M."/>
        </authorList>
    </citation>
    <scope>NUCLEOTIDE SEQUENCE [LARGE SCALE GENOMIC DNA]</scope>
    <source>
        <strain evidence="5 6">CBS 207.34</strain>
    </source>
</reference>
<dbReference type="EMBL" id="KV748612">
    <property type="protein sequence ID" value="OCL14144.1"/>
    <property type="molecule type" value="Genomic_DNA"/>
</dbReference>
<dbReference type="InterPro" id="IPR001509">
    <property type="entry name" value="Epimerase_deHydtase"/>
</dbReference>
<proteinExistence type="inferred from homology"/>
<evidence type="ECO:0000259" key="4">
    <source>
        <dbReference type="Pfam" id="PF01370"/>
    </source>
</evidence>
<keyword evidence="6" id="KW-1185">Reference proteome</keyword>
<keyword evidence="1" id="KW-0560">Oxidoreductase</keyword>
<dbReference type="SUPFAM" id="SSF51735">
    <property type="entry name" value="NAD(P)-binding Rossmann-fold domains"/>
    <property type="match status" value="1"/>
</dbReference>
<dbReference type="Pfam" id="PF01370">
    <property type="entry name" value="Epimerase"/>
    <property type="match status" value="1"/>
</dbReference>
<dbReference type="AlphaFoldDB" id="A0A8E2JY90"/>
<name>A0A8E2JY90_9PEZI</name>
<dbReference type="GO" id="GO:0016616">
    <property type="term" value="F:oxidoreductase activity, acting on the CH-OH group of donors, NAD or NADP as acceptor"/>
    <property type="evidence" value="ECO:0007669"/>
    <property type="project" value="TreeGrafter"/>
</dbReference>
<comment type="similarity">
    <text evidence="2">Belongs to the NAD(P)-dependent epimerase/dehydratase family. Dihydroflavonol-4-reductase subfamily.</text>
</comment>
<protein>
    <submittedName>
        <fullName evidence="5">NAD(P)-binding protein</fullName>
    </submittedName>
</protein>
<accession>A0A8E2JY90</accession>
<dbReference type="Gene3D" id="3.40.50.720">
    <property type="entry name" value="NAD(P)-binding Rossmann-like Domain"/>
    <property type="match status" value="1"/>
</dbReference>
<evidence type="ECO:0000313" key="6">
    <source>
        <dbReference type="Proteomes" id="UP000250140"/>
    </source>
</evidence>
<evidence type="ECO:0000313" key="5">
    <source>
        <dbReference type="EMBL" id="OCL14144.1"/>
    </source>
</evidence>
<organism evidence="5 6">
    <name type="scientific">Glonium stellatum</name>
    <dbReference type="NCBI Taxonomy" id="574774"/>
    <lineage>
        <taxon>Eukaryota</taxon>
        <taxon>Fungi</taxon>
        <taxon>Dikarya</taxon>
        <taxon>Ascomycota</taxon>
        <taxon>Pezizomycotina</taxon>
        <taxon>Dothideomycetes</taxon>
        <taxon>Pleosporomycetidae</taxon>
        <taxon>Gloniales</taxon>
        <taxon>Gloniaceae</taxon>
        <taxon>Glonium</taxon>
    </lineage>
</organism>
<dbReference type="PANTHER" id="PTHR10366:SF562">
    <property type="entry name" value="ALDEHYDE REDUCTASE II (AFU_ORTHOLOGUE AFUA_1G11360)"/>
    <property type="match status" value="1"/>
</dbReference>